<sequence length="80" mass="8450">MARDRRDIAKKDGAAQTASSTSASSGPSAAADTTDKPLAGNRQAAQHPVQQNARARDLFHHFLRALAREAARADHAADSD</sequence>
<protein>
    <submittedName>
        <fullName evidence="2">Uncharacterized protein</fullName>
    </submittedName>
</protein>
<evidence type="ECO:0000313" key="3">
    <source>
        <dbReference type="Proteomes" id="UP000509322"/>
    </source>
</evidence>
<organism evidence="2 3">
    <name type="scientific">Paracoccus pantotrophus</name>
    <name type="common">Thiosphaera pantotropha</name>
    <dbReference type="NCBI Taxonomy" id="82367"/>
    <lineage>
        <taxon>Bacteria</taxon>
        <taxon>Pseudomonadati</taxon>
        <taxon>Pseudomonadota</taxon>
        <taxon>Alphaproteobacteria</taxon>
        <taxon>Rhodobacterales</taxon>
        <taxon>Paracoccaceae</taxon>
        <taxon>Paracoccus</taxon>
    </lineage>
</organism>
<feature type="compositionally biased region" description="Low complexity" evidence="1">
    <location>
        <begin position="14"/>
        <end position="32"/>
    </location>
</feature>
<reference evidence="2 3" key="1">
    <citation type="submission" date="2020-07" db="EMBL/GenBank/DDBJ databases">
        <title>The complete genome of Paracoccus pantotrophus ACCC 10489.</title>
        <authorList>
            <person name="Si Y."/>
        </authorList>
    </citation>
    <scope>NUCLEOTIDE SEQUENCE [LARGE SCALE GENOMIC DNA]</scope>
    <source>
        <strain evidence="2 3">ACCC10489</strain>
    </source>
</reference>
<proteinExistence type="predicted"/>
<evidence type="ECO:0000256" key="1">
    <source>
        <dbReference type="SAM" id="MobiDB-lite"/>
    </source>
</evidence>
<feature type="compositionally biased region" description="Basic and acidic residues" evidence="1">
    <location>
        <begin position="1"/>
        <end position="13"/>
    </location>
</feature>
<dbReference type="Proteomes" id="UP000509322">
    <property type="component" value="Chromosome 1"/>
</dbReference>
<name>A0A7H9BP32_PARPN</name>
<evidence type="ECO:0000313" key="2">
    <source>
        <dbReference type="EMBL" id="QLH12962.1"/>
    </source>
</evidence>
<feature type="region of interest" description="Disordered" evidence="1">
    <location>
        <begin position="1"/>
        <end position="56"/>
    </location>
</feature>
<dbReference type="AlphaFoldDB" id="A0A7H9BP32"/>
<accession>A0A7H9BP32</accession>
<dbReference type="RefSeq" id="WP_179921253.1">
    <property type="nucleotide sequence ID" value="NZ_CP058689.1"/>
</dbReference>
<dbReference type="EMBL" id="CP058689">
    <property type="protein sequence ID" value="QLH12962.1"/>
    <property type="molecule type" value="Genomic_DNA"/>
</dbReference>
<gene>
    <name evidence="2" type="ORF">HYQ43_01230</name>
</gene>